<evidence type="ECO:0000313" key="1">
    <source>
        <dbReference type="Proteomes" id="UP000095281"/>
    </source>
</evidence>
<organism evidence="1 2">
    <name type="scientific">Meloidogyne hapla</name>
    <name type="common">Root-knot nematode worm</name>
    <dbReference type="NCBI Taxonomy" id="6305"/>
    <lineage>
        <taxon>Eukaryota</taxon>
        <taxon>Metazoa</taxon>
        <taxon>Ecdysozoa</taxon>
        <taxon>Nematoda</taxon>
        <taxon>Chromadorea</taxon>
        <taxon>Rhabditida</taxon>
        <taxon>Tylenchina</taxon>
        <taxon>Tylenchomorpha</taxon>
        <taxon>Tylenchoidea</taxon>
        <taxon>Meloidogynidae</taxon>
        <taxon>Meloidogyninae</taxon>
        <taxon>Meloidogyne</taxon>
    </lineage>
</organism>
<evidence type="ECO:0000313" key="2">
    <source>
        <dbReference type="WBParaSite" id="MhA1_Contig121.frz3.gene89"/>
    </source>
</evidence>
<keyword evidence="1" id="KW-1185">Reference proteome</keyword>
<dbReference type="AlphaFoldDB" id="A0A1I8B1D4"/>
<sequence length="167" mass="19613">MELYSRLHEKTCEELHVLNLHQVIDSPKNSFQILNDLLMHYKEVFARDRTDLSLIMTLEKTNQLGPAMDALKKRLQDHLRMLKQTETNTKQPNAVLEHDAAKRRADKLAEILRYSLDKSQLETFEKMKEEFLAWYSPATILAIDSNDIKQLENIREKYSSLDRIQGI</sequence>
<reference evidence="2" key="1">
    <citation type="submission" date="2016-11" db="UniProtKB">
        <authorList>
            <consortium name="WormBaseParasite"/>
        </authorList>
    </citation>
    <scope>IDENTIFICATION</scope>
</reference>
<protein>
    <submittedName>
        <fullName evidence="2">Uncharacterized protein</fullName>
    </submittedName>
</protein>
<accession>A0A1I8B1D4</accession>
<dbReference type="Proteomes" id="UP000095281">
    <property type="component" value="Unplaced"/>
</dbReference>
<proteinExistence type="predicted"/>
<name>A0A1I8B1D4_MELHA</name>
<dbReference type="WBParaSite" id="MhA1_Contig121.frz3.gene89">
    <property type="protein sequence ID" value="MhA1_Contig121.frz3.gene89"/>
    <property type="gene ID" value="MhA1_Contig121.frz3.gene89"/>
</dbReference>